<dbReference type="InterPro" id="IPR008979">
    <property type="entry name" value="Galactose-bd-like_sf"/>
</dbReference>
<dbReference type="Pfam" id="PF08547">
    <property type="entry name" value="CIA30"/>
    <property type="match status" value="1"/>
</dbReference>
<dbReference type="PANTHER" id="PTHR13194:SF19">
    <property type="entry name" value="NAD(P)-BINDING ROSSMANN-FOLD SUPERFAMILY PROTEIN"/>
    <property type="match status" value="1"/>
</dbReference>
<dbReference type="HOGENOM" id="CLU_059028_3_1_1"/>
<sequence>MTVTRKYLFGGDTPWSKQDWTTCDDRIRGGASASRLSIKPSTVDHIDNQPYSSSAFFHGFLDITTLGGAGFASQRNTTYTLNWHLEKYDGIEFIVGKSDGKRYSFVLKDEMLPKRPDGREQSSLNWEYEFVVPATSDCEDRTREGTVFRAKWCDFEPTYRGKPQEGLTRRILPRNIKRITLMMRSFFGMQSGDFEVEIKSIAVFKEGNQVDGAAPLRQDGEDIAEKLRNEYTPPLSSRAESFGSKTAKETDEPKRRGRPNSLLLRLLSSCCGG</sequence>
<reference evidence="5" key="1">
    <citation type="journal article" date="2015" name="Genome Announc.">
        <title>Genome sequence of the AIDS-associated pathogen Penicillium marneffei (ATCC18224) and its near taxonomic relative Talaromyces stipitatus (ATCC10500).</title>
        <authorList>
            <person name="Nierman W.C."/>
            <person name="Fedorova-Abrams N.D."/>
            <person name="Andrianopoulos A."/>
        </authorList>
    </citation>
    <scope>NUCLEOTIDE SEQUENCE [LARGE SCALE GENOMIC DNA]</scope>
    <source>
        <strain evidence="5">ATCC 10500 / CBS 375.48 / QM 6759 / NRRL 1006</strain>
    </source>
</reference>
<comment type="similarity">
    <text evidence="1">Belongs to the CIA30 family.</text>
</comment>
<dbReference type="InterPro" id="IPR039131">
    <property type="entry name" value="NDUFAF1"/>
</dbReference>
<dbReference type="STRING" id="441959.B8M3T6"/>
<evidence type="ECO:0000259" key="3">
    <source>
        <dbReference type="Pfam" id="PF08547"/>
    </source>
</evidence>
<proteinExistence type="inferred from homology"/>
<organism evidence="4 5">
    <name type="scientific">Talaromyces stipitatus (strain ATCC 10500 / CBS 375.48 / QM 6759 / NRRL 1006)</name>
    <name type="common">Penicillium stipitatum</name>
    <dbReference type="NCBI Taxonomy" id="441959"/>
    <lineage>
        <taxon>Eukaryota</taxon>
        <taxon>Fungi</taxon>
        <taxon>Dikarya</taxon>
        <taxon>Ascomycota</taxon>
        <taxon>Pezizomycotina</taxon>
        <taxon>Eurotiomycetes</taxon>
        <taxon>Eurotiomycetidae</taxon>
        <taxon>Eurotiales</taxon>
        <taxon>Trichocomaceae</taxon>
        <taxon>Talaromyces</taxon>
        <taxon>Talaromyces sect. Talaromyces</taxon>
    </lineage>
</organism>
<evidence type="ECO:0000313" key="4">
    <source>
        <dbReference type="EMBL" id="EED20679.1"/>
    </source>
</evidence>
<dbReference type="InterPro" id="IPR013857">
    <property type="entry name" value="NADH-UbQ_OxRdtase-assoc_prot30"/>
</dbReference>
<dbReference type="GO" id="GO:0010257">
    <property type="term" value="P:NADH dehydrogenase complex assembly"/>
    <property type="evidence" value="ECO:0007669"/>
    <property type="project" value="TreeGrafter"/>
</dbReference>
<dbReference type="VEuPathDB" id="FungiDB:TSTA_038840"/>
<dbReference type="AlphaFoldDB" id="B8M3T6"/>
<name>B8M3T6_TALSN</name>
<dbReference type="GeneID" id="8107926"/>
<dbReference type="PANTHER" id="PTHR13194">
    <property type="entry name" value="COMPLEX I INTERMEDIATE-ASSOCIATED PROTEIN 30"/>
    <property type="match status" value="1"/>
</dbReference>
<dbReference type="OMA" id="IMVRSFF"/>
<evidence type="ECO:0000256" key="1">
    <source>
        <dbReference type="ARBA" id="ARBA00007884"/>
    </source>
</evidence>
<dbReference type="Proteomes" id="UP000001745">
    <property type="component" value="Unassembled WGS sequence"/>
</dbReference>
<dbReference type="OrthoDB" id="4226926at2759"/>
<protein>
    <recommendedName>
        <fullName evidence="3">NADH:ubiquinone oxidoreductase intermediate-associated protein 30 domain-containing protein</fullName>
    </recommendedName>
</protein>
<gene>
    <name evidence="4" type="ORF">TSTA_038840</name>
</gene>
<keyword evidence="5" id="KW-1185">Reference proteome</keyword>
<dbReference type="InParanoid" id="B8M3T6"/>
<dbReference type="SUPFAM" id="SSF49785">
    <property type="entry name" value="Galactose-binding domain-like"/>
    <property type="match status" value="1"/>
</dbReference>
<dbReference type="EMBL" id="EQ962654">
    <property type="protein sequence ID" value="EED20679.1"/>
    <property type="molecule type" value="Genomic_DNA"/>
</dbReference>
<feature type="region of interest" description="Disordered" evidence="2">
    <location>
        <begin position="228"/>
        <end position="261"/>
    </location>
</feature>
<evidence type="ECO:0000313" key="5">
    <source>
        <dbReference type="Proteomes" id="UP000001745"/>
    </source>
</evidence>
<dbReference type="PhylomeDB" id="B8M3T6"/>
<dbReference type="GO" id="GO:0051082">
    <property type="term" value="F:unfolded protein binding"/>
    <property type="evidence" value="ECO:0007669"/>
    <property type="project" value="TreeGrafter"/>
</dbReference>
<accession>B8M3T6</accession>
<evidence type="ECO:0000256" key="2">
    <source>
        <dbReference type="SAM" id="MobiDB-lite"/>
    </source>
</evidence>
<dbReference type="eggNOG" id="ENOG502S3C5">
    <property type="taxonomic scope" value="Eukaryota"/>
</dbReference>
<dbReference type="RefSeq" id="XP_002481113.1">
    <property type="nucleotide sequence ID" value="XM_002481068.1"/>
</dbReference>
<feature type="domain" description="NADH:ubiquinone oxidoreductase intermediate-associated protein 30" evidence="3">
    <location>
        <begin position="16"/>
        <end position="198"/>
    </location>
</feature>